<dbReference type="PROSITE" id="PS51257">
    <property type="entry name" value="PROKAR_LIPOPROTEIN"/>
    <property type="match status" value="1"/>
</dbReference>
<evidence type="ECO:0000313" key="2">
    <source>
        <dbReference type="EMBL" id="CAB1213278.1"/>
    </source>
</evidence>
<reference evidence="2 3" key="1">
    <citation type="submission" date="2020-02" db="EMBL/GenBank/DDBJ databases">
        <authorList>
            <person name="Chaudhuri R."/>
        </authorList>
    </citation>
    <scope>NUCLEOTIDE SEQUENCE [LARGE SCALE GENOMIC DNA]</scope>
    <source>
        <strain evidence="2">SFB21</strain>
    </source>
</reference>
<evidence type="ECO:0000256" key="1">
    <source>
        <dbReference type="SAM" id="SignalP"/>
    </source>
</evidence>
<sequence length="173" mass="19760">MMKPLILATLISSVLVSACSSSEQHQPQIDPKKYQVQDLVTLQQRFELLNQQLAKDYQAFKQNNNIAFSDQSVLDVNQLDTLNLHAVSRTSLKPVKLAYCEMMNRYFVEMYQLGHQNPKFIGQVKLPDAQGEDLSKNFADSAQFYDFILNRYTSYRQAQEIMGLGCNLKAALN</sequence>
<name>A0A811GA11_9GAMM</name>
<feature type="chain" id="PRO_5032869449" evidence="1">
    <location>
        <begin position="19"/>
        <end position="173"/>
    </location>
</feature>
<keyword evidence="1" id="KW-0732">Signal</keyword>
<protein>
    <submittedName>
        <fullName evidence="2">Uncharacterized protein</fullName>
    </submittedName>
</protein>
<dbReference type="Proteomes" id="UP000489961">
    <property type="component" value="Unassembled WGS sequence"/>
</dbReference>
<gene>
    <name evidence="2" type="ORF">SFB21_1311</name>
</gene>
<evidence type="ECO:0000313" key="3">
    <source>
        <dbReference type="Proteomes" id="UP000489961"/>
    </source>
</evidence>
<organism evidence="2 3">
    <name type="scientific">Acinetobacter bouvetii</name>
    <dbReference type="NCBI Taxonomy" id="202951"/>
    <lineage>
        <taxon>Bacteria</taxon>
        <taxon>Pseudomonadati</taxon>
        <taxon>Pseudomonadota</taxon>
        <taxon>Gammaproteobacteria</taxon>
        <taxon>Moraxellales</taxon>
        <taxon>Moraxellaceae</taxon>
        <taxon>Acinetobacter</taxon>
    </lineage>
</organism>
<feature type="signal peptide" evidence="1">
    <location>
        <begin position="1"/>
        <end position="18"/>
    </location>
</feature>
<dbReference type="AlphaFoldDB" id="A0A811GA11"/>
<dbReference type="EMBL" id="CADDTS010000023">
    <property type="protein sequence ID" value="CAB1213278.1"/>
    <property type="molecule type" value="Genomic_DNA"/>
</dbReference>
<proteinExistence type="predicted"/>
<comment type="caution">
    <text evidence="2">The sequence shown here is derived from an EMBL/GenBank/DDBJ whole genome shotgun (WGS) entry which is preliminary data.</text>
</comment>
<accession>A0A811GA11</accession>